<dbReference type="AlphaFoldDB" id="A0A1G9KYF4"/>
<keyword evidence="2" id="KW-1185">Reference proteome</keyword>
<dbReference type="InterPro" id="IPR011053">
    <property type="entry name" value="Single_hybrid_motif"/>
</dbReference>
<dbReference type="NCBIfam" id="TIGR03309">
    <property type="entry name" value="matur_yqeB"/>
    <property type="match status" value="1"/>
</dbReference>
<proteinExistence type="predicted"/>
<dbReference type="RefSeq" id="WP_092724323.1">
    <property type="nucleotide sequence ID" value="NZ_FNGW01000002.1"/>
</dbReference>
<dbReference type="EMBL" id="FNGW01000002">
    <property type="protein sequence ID" value="SDL54741.1"/>
    <property type="molecule type" value="Genomic_DNA"/>
</dbReference>
<accession>A0A1G9KYF4</accession>
<name>A0A1G9KYF4_9FIRM</name>
<reference evidence="1 2" key="1">
    <citation type="submission" date="2016-10" db="EMBL/GenBank/DDBJ databases">
        <authorList>
            <person name="de Groot N.N."/>
        </authorList>
    </citation>
    <scope>NUCLEOTIDE SEQUENCE [LARGE SCALE GENOMIC DNA]</scope>
    <source>
        <strain evidence="1 2">DSM 797</strain>
    </source>
</reference>
<organism evidence="1 2">
    <name type="scientific">Romboutsia lituseburensis DSM 797</name>
    <dbReference type="NCBI Taxonomy" id="1121325"/>
    <lineage>
        <taxon>Bacteria</taxon>
        <taxon>Bacillati</taxon>
        <taxon>Bacillota</taxon>
        <taxon>Clostridia</taxon>
        <taxon>Peptostreptococcales</taxon>
        <taxon>Peptostreptococcaceae</taxon>
        <taxon>Romboutsia</taxon>
    </lineage>
</organism>
<protein>
    <submittedName>
        <fullName evidence="1">Xanthine dehydrogenase accessory factor</fullName>
    </submittedName>
</protein>
<dbReference type="STRING" id="1121325.SAMN04515677_102311"/>
<sequence length="272" mass="29514">MKNIIVVRGAGDLASGVIHKLSNCGFDVVALEVEKPLAIRRKVSFCEAIYENEVKIDNVSCKLCENLDDIYSVLNEKKVALIVDPNGDYIKQIKPKIVIDAILAKKNLGTNKNMAPLTIGLGPGFFAGKDVDIVIETMRGHNLGKIIKEGYALKNTGTPGNINGVGKERVGYSSASGIINTIAEIGQKVEKGQILAQIVDENQKVHEVKASISGVLRGIIRNKSNIVSRLKILDIDPRMDEVKNCYTISDKARCIAGSVLETVVKYINTGNI</sequence>
<dbReference type="Proteomes" id="UP000199068">
    <property type="component" value="Unassembled WGS sequence"/>
</dbReference>
<gene>
    <name evidence="1" type="ORF">SAMN04515677_102311</name>
</gene>
<dbReference type="InterPro" id="IPR017695">
    <property type="entry name" value="Se-dep_Mo_hydrolase_YqeB"/>
</dbReference>
<evidence type="ECO:0000313" key="1">
    <source>
        <dbReference type="EMBL" id="SDL54741.1"/>
    </source>
</evidence>
<dbReference type="SUPFAM" id="SSF51230">
    <property type="entry name" value="Single hybrid motif"/>
    <property type="match status" value="1"/>
</dbReference>
<evidence type="ECO:0000313" key="2">
    <source>
        <dbReference type="Proteomes" id="UP000199068"/>
    </source>
</evidence>
<dbReference type="Gene3D" id="3.40.630.10">
    <property type="entry name" value="Zn peptidases"/>
    <property type="match status" value="1"/>
</dbReference>